<name>A0A1V0RT56_9RHOB</name>
<protein>
    <submittedName>
        <fullName evidence="2">Uncharacterized protein</fullName>
    </submittedName>
</protein>
<dbReference type="OrthoDB" id="7770859at2"/>
<gene>
    <name evidence="2" type="ORF">ROSMUCSMR3_03485</name>
</gene>
<reference evidence="2 3" key="1">
    <citation type="submission" date="2017-03" db="EMBL/GenBank/DDBJ databases">
        <title>Genome Sequence of Roseovarius mucosus strain SMR3 Isolated from a culture of the Diatom Skeletonema marinoi.</title>
        <authorList>
            <person name="Topel M."/>
            <person name="Pinder M."/>
            <person name="Johansson O.N."/>
            <person name="Kourtchenko O."/>
            <person name="Godhe A."/>
            <person name="Clarke A.K."/>
        </authorList>
    </citation>
    <scope>NUCLEOTIDE SEQUENCE [LARGE SCALE GENOMIC DNA]</scope>
    <source>
        <strain evidence="2 3">SMR3</strain>
    </source>
</reference>
<evidence type="ECO:0000256" key="1">
    <source>
        <dbReference type="SAM" id="MobiDB-lite"/>
    </source>
</evidence>
<dbReference type="AlphaFoldDB" id="A0A1V0RT56"/>
<proteinExistence type="predicted"/>
<keyword evidence="3" id="KW-1185">Reference proteome</keyword>
<dbReference type="EMBL" id="CP020474">
    <property type="protein sequence ID" value="ARE84939.1"/>
    <property type="molecule type" value="Genomic_DNA"/>
</dbReference>
<sequence length="218" mass="24254">MSFDLAQMDQLAERSGTDAHILVLIEPRDRVTGEIVPMGLWTGDDHQTFTVDGETHLFLGAGNVIEVPPIRAGIGLEVRRHRVILPPMTDAAKLALQVYQAAQARVRVWSQPLDIYTGAPLGTPQRVIKGRLETAPETLAKLGDQSRTELVISSATRPLTFRQPLFKSDAAQRLRDPSDRFREHAASIADRPIPWGQETVVTEQPPPFIRENDPSDRK</sequence>
<feature type="region of interest" description="Disordered" evidence="1">
    <location>
        <begin position="187"/>
        <end position="218"/>
    </location>
</feature>
<organism evidence="2 3">
    <name type="scientific">Roseovarius mucosus</name>
    <dbReference type="NCBI Taxonomy" id="215743"/>
    <lineage>
        <taxon>Bacteria</taxon>
        <taxon>Pseudomonadati</taxon>
        <taxon>Pseudomonadota</taxon>
        <taxon>Alphaproteobacteria</taxon>
        <taxon>Rhodobacterales</taxon>
        <taxon>Roseobacteraceae</taxon>
        <taxon>Roseovarius</taxon>
    </lineage>
</organism>
<dbReference type="RefSeq" id="WP_081508117.1">
    <property type="nucleotide sequence ID" value="NZ_CP020474.1"/>
</dbReference>
<evidence type="ECO:0000313" key="2">
    <source>
        <dbReference type="EMBL" id="ARE84939.1"/>
    </source>
</evidence>
<dbReference type="KEGG" id="rmm:ROSMUCSMR3_03485"/>
<evidence type="ECO:0000313" key="3">
    <source>
        <dbReference type="Proteomes" id="UP000192273"/>
    </source>
</evidence>
<accession>A0A1V0RT56</accession>
<dbReference type="Proteomes" id="UP000192273">
    <property type="component" value="Chromosome"/>
</dbReference>